<evidence type="ECO:0000256" key="3">
    <source>
        <dbReference type="ARBA" id="ARBA00020978"/>
    </source>
</evidence>
<evidence type="ECO:0000313" key="8">
    <source>
        <dbReference type="EMBL" id="THV07540.1"/>
    </source>
</evidence>
<evidence type="ECO:0000256" key="6">
    <source>
        <dbReference type="ARBA" id="ARBA00023034"/>
    </source>
</evidence>
<comment type="similarity">
    <text evidence="2">Belongs to the COG1 family.</text>
</comment>
<reference evidence="8 9" key="1">
    <citation type="journal article" date="2019" name="Nat. Ecol. Evol.">
        <title>Megaphylogeny resolves global patterns of mushroom evolution.</title>
        <authorList>
            <person name="Varga T."/>
            <person name="Krizsan K."/>
            <person name="Foldi C."/>
            <person name="Dima B."/>
            <person name="Sanchez-Garcia M."/>
            <person name="Sanchez-Ramirez S."/>
            <person name="Szollosi G.J."/>
            <person name="Szarkandi J.G."/>
            <person name="Papp V."/>
            <person name="Albert L."/>
            <person name="Andreopoulos W."/>
            <person name="Angelini C."/>
            <person name="Antonin V."/>
            <person name="Barry K.W."/>
            <person name="Bougher N.L."/>
            <person name="Buchanan P."/>
            <person name="Buyck B."/>
            <person name="Bense V."/>
            <person name="Catcheside P."/>
            <person name="Chovatia M."/>
            <person name="Cooper J."/>
            <person name="Damon W."/>
            <person name="Desjardin D."/>
            <person name="Finy P."/>
            <person name="Geml J."/>
            <person name="Haridas S."/>
            <person name="Hughes K."/>
            <person name="Justo A."/>
            <person name="Karasinski D."/>
            <person name="Kautmanova I."/>
            <person name="Kiss B."/>
            <person name="Kocsube S."/>
            <person name="Kotiranta H."/>
            <person name="LaButti K.M."/>
            <person name="Lechner B.E."/>
            <person name="Liimatainen K."/>
            <person name="Lipzen A."/>
            <person name="Lukacs Z."/>
            <person name="Mihaltcheva S."/>
            <person name="Morgado L.N."/>
            <person name="Niskanen T."/>
            <person name="Noordeloos M.E."/>
            <person name="Ohm R.A."/>
            <person name="Ortiz-Santana B."/>
            <person name="Ovrebo C."/>
            <person name="Racz N."/>
            <person name="Riley R."/>
            <person name="Savchenko A."/>
            <person name="Shiryaev A."/>
            <person name="Soop K."/>
            <person name="Spirin V."/>
            <person name="Szebenyi C."/>
            <person name="Tomsovsky M."/>
            <person name="Tulloss R.E."/>
            <person name="Uehling J."/>
            <person name="Grigoriev I.V."/>
            <person name="Vagvolgyi C."/>
            <person name="Papp T."/>
            <person name="Martin F.M."/>
            <person name="Miettinen O."/>
            <person name="Hibbett D.S."/>
            <person name="Nagy L.G."/>
        </authorList>
    </citation>
    <scope>NUCLEOTIDE SEQUENCE [LARGE SCALE GENOMIC DNA]</scope>
    <source>
        <strain evidence="8 9">CBS 962.96</strain>
    </source>
</reference>
<dbReference type="PANTHER" id="PTHR31658">
    <property type="entry name" value="CONSERVED OLIGOMERIC GOLGI COMPLEX SUBUNIT 1"/>
    <property type="match status" value="1"/>
</dbReference>
<gene>
    <name evidence="8" type="ORF">K435DRAFT_815366</name>
</gene>
<evidence type="ECO:0000256" key="1">
    <source>
        <dbReference type="ARBA" id="ARBA00004395"/>
    </source>
</evidence>
<dbReference type="GO" id="GO:0006891">
    <property type="term" value="P:intra-Golgi vesicle-mediated transport"/>
    <property type="evidence" value="ECO:0007669"/>
    <property type="project" value="InterPro"/>
</dbReference>
<keyword evidence="7" id="KW-0472">Membrane</keyword>
<evidence type="ECO:0000256" key="2">
    <source>
        <dbReference type="ARBA" id="ARBA00006653"/>
    </source>
</evidence>
<dbReference type="GO" id="GO:0000139">
    <property type="term" value="C:Golgi membrane"/>
    <property type="evidence" value="ECO:0007669"/>
    <property type="project" value="UniProtKB-SubCell"/>
</dbReference>
<keyword evidence="5" id="KW-0653">Protein transport</keyword>
<name>A0A4S8MW41_DENBC</name>
<accession>A0A4S8MW41</accession>
<dbReference type="OrthoDB" id="46189at2759"/>
<dbReference type="InterPro" id="IPR033370">
    <property type="entry name" value="COG1"/>
</dbReference>
<organism evidence="8 9">
    <name type="scientific">Dendrothele bispora (strain CBS 962.96)</name>
    <dbReference type="NCBI Taxonomy" id="1314807"/>
    <lineage>
        <taxon>Eukaryota</taxon>
        <taxon>Fungi</taxon>
        <taxon>Dikarya</taxon>
        <taxon>Basidiomycota</taxon>
        <taxon>Agaricomycotina</taxon>
        <taxon>Agaricomycetes</taxon>
        <taxon>Agaricomycetidae</taxon>
        <taxon>Agaricales</taxon>
        <taxon>Agaricales incertae sedis</taxon>
        <taxon>Dendrothele</taxon>
    </lineage>
</organism>
<keyword evidence="4" id="KW-0813">Transport</keyword>
<comment type="subcellular location">
    <subcellularLocation>
        <location evidence="1">Golgi apparatus membrane</location>
        <topology evidence="1">Peripheral membrane protein</topology>
    </subcellularLocation>
</comment>
<evidence type="ECO:0000256" key="4">
    <source>
        <dbReference type="ARBA" id="ARBA00022448"/>
    </source>
</evidence>
<keyword evidence="6" id="KW-0333">Golgi apparatus</keyword>
<dbReference type="GO" id="GO:0015031">
    <property type="term" value="P:protein transport"/>
    <property type="evidence" value="ECO:0007669"/>
    <property type="project" value="UniProtKB-KW"/>
</dbReference>
<dbReference type="AlphaFoldDB" id="A0A4S8MW41"/>
<protein>
    <recommendedName>
        <fullName evidence="3">Conserved oligomeric Golgi complex subunit 1</fullName>
    </recommendedName>
</protein>
<dbReference type="PANTHER" id="PTHR31658:SF0">
    <property type="entry name" value="CONSERVED OLIGOMERIC GOLGI COMPLEX SUBUNIT 1"/>
    <property type="match status" value="1"/>
</dbReference>
<dbReference type="EMBL" id="ML179037">
    <property type="protein sequence ID" value="THV07540.1"/>
    <property type="molecule type" value="Genomic_DNA"/>
</dbReference>
<dbReference type="GO" id="GO:0017119">
    <property type="term" value="C:Golgi transport complex"/>
    <property type="evidence" value="ECO:0007669"/>
    <property type="project" value="InterPro"/>
</dbReference>
<evidence type="ECO:0000256" key="7">
    <source>
        <dbReference type="ARBA" id="ARBA00023136"/>
    </source>
</evidence>
<evidence type="ECO:0000313" key="9">
    <source>
        <dbReference type="Proteomes" id="UP000297245"/>
    </source>
</evidence>
<proteinExistence type="inferred from homology"/>
<dbReference type="Pfam" id="PF08700">
    <property type="entry name" value="VPS51_Exo84_N"/>
    <property type="match status" value="1"/>
</dbReference>
<evidence type="ECO:0000256" key="5">
    <source>
        <dbReference type="ARBA" id="ARBA00022927"/>
    </source>
</evidence>
<dbReference type="Proteomes" id="UP000297245">
    <property type="component" value="Unassembled WGS sequence"/>
</dbReference>
<keyword evidence="9" id="KW-1185">Reference proteome</keyword>
<sequence length="824" mass="92439">MNPDELFTKHTIAEIKQIQQRLSADADAKQEELRVMVGERYRDLLQSSTSIISIAQSSKRVIEALKETKATILSEEEPSPPRRAHLRAHGEDTHLHTLQVLAAHLKLLLDVPEHLWRLLEKKNYYTAAWLFLLTRVVHRALVREDEQDGETWGSHGIDILEQFPLVQRQWDAVSQFRSQIIHRSTLSLREYTSSSTDVCATLLTLHLLDSRPLGETLTVMLDQRWKSLQIMLSSDKSLASAAINGHQANTSAADRAKTVREVKDLILTVLDAVSRTVDVAREVFQDKDSSPSMIRAALEHIQSDSSAKQSLPIELQLSTQSILSGLPSSTQFQVLPQSLRSYKPYVDSSSSSSSISHDVLRKRLDEWFQKAIRRAESSLDRWLIDIQSVKSLWSIRTIVRNWIASFAGLEKVEASRLETVFDSVCRKRALAVWNSTLSDAEFSFREQLNTAVSSFRSEGSQPDSSPVETLFKAPSLPISSSASIGSLDASFQKYRSSLRRQLLNHTSLLDSALKILENCAKTLRQDFSQVLTSNDPDTLLLISDLKEAYRPDANQFCADVIQNLRAVTESISEETESDINALVFTGHILKELYTSSTFLPDIYCQESAAQSFQQDAKALYDSILDRWREFTVSSVVSHHMAVYKPVDQIHAGPESASTYLLGSLLSLAEIIQGLGLSRIQSERIDLVQRTVLLFVERLIGDVKFSDDVQALYDLAFLKRLVDHYAFGHSSFLDEKAMWIREKVVKSEQVPTEAELEKMSLEYLSRSQLLLASLLTPSTQVSTIGSGGDKFSVLLPLGVPSLDQEYRAAFDVAKPSSRFGLLLVG</sequence>